<dbReference type="EMBL" id="BARV01005626">
    <property type="protein sequence ID" value="GAI16653.1"/>
    <property type="molecule type" value="Genomic_DNA"/>
</dbReference>
<reference evidence="1" key="1">
    <citation type="journal article" date="2014" name="Front. Microbiol.">
        <title>High frequency of phylogenetically diverse reductive dehalogenase-homologous genes in deep subseafloor sedimentary metagenomes.</title>
        <authorList>
            <person name="Kawai M."/>
            <person name="Futagami T."/>
            <person name="Toyoda A."/>
            <person name="Takaki Y."/>
            <person name="Nishi S."/>
            <person name="Hori S."/>
            <person name="Arai W."/>
            <person name="Tsubouchi T."/>
            <person name="Morono Y."/>
            <person name="Uchiyama I."/>
            <person name="Ito T."/>
            <person name="Fujiyama A."/>
            <person name="Inagaki F."/>
            <person name="Takami H."/>
        </authorList>
    </citation>
    <scope>NUCLEOTIDE SEQUENCE</scope>
    <source>
        <strain evidence="1">Expedition CK06-06</strain>
    </source>
</reference>
<organism evidence="1">
    <name type="scientific">marine sediment metagenome</name>
    <dbReference type="NCBI Taxonomy" id="412755"/>
    <lineage>
        <taxon>unclassified sequences</taxon>
        <taxon>metagenomes</taxon>
        <taxon>ecological metagenomes</taxon>
    </lineage>
</organism>
<name>X1LC33_9ZZZZ</name>
<proteinExistence type="predicted"/>
<evidence type="ECO:0000313" key="1">
    <source>
        <dbReference type="EMBL" id="GAI16653.1"/>
    </source>
</evidence>
<comment type="caution">
    <text evidence="1">The sequence shown here is derived from an EMBL/GenBank/DDBJ whole genome shotgun (WGS) entry which is preliminary data.</text>
</comment>
<sequence>GIEGQRIGHAAAAEDTILGIQDFAEFGDNEVVPPTVVQKGLWEEKFAVLWDRWIAERQAEGITDAEAILTDWKAVAKWAWLPK</sequence>
<protein>
    <submittedName>
        <fullName evidence="1">Uncharacterized protein</fullName>
    </submittedName>
</protein>
<dbReference type="AlphaFoldDB" id="X1LC33"/>
<gene>
    <name evidence="1" type="ORF">S06H3_11538</name>
</gene>
<feature type="non-terminal residue" evidence="1">
    <location>
        <position position="1"/>
    </location>
</feature>
<accession>X1LC33</accession>